<reference evidence="8 9" key="1">
    <citation type="journal article" date="2019" name="Int. J. Syst. Evol. Microbiol.">
        <title>The Global Catalogue of Microorganisms (GCM) 10K type strain sequencing project: providing services to taxonomists for standard genome sequencing and annotation.</title>
        <authorList>
            <consortium name="The Broad Institute Genomics Platform"/>
            <consortium name="The Broad Institute Genome Sequencing Center for Infectious Disease"/>
            <person name="Wu L."/>
            <person name="Ma J."/>
        </authorList>
    </citation>
    <scope>NUCLEOTIDE SEQUENCE [LARGE SCALE GENOMIC DNA]</scope>
    <source>
        <strain evidence="8 9">JCM 10671</strain>
    </source>
</reference>
<organism evidence="8 9">
    <name type="scientific">Sporichthya brevicatena</name>
    <dbReference type="NCBI Taxonomy" id="171442"/>
    <lineage>
        <taxon>Bacteria</taxon>
        <taxon>Bacillati</taxon>
        <taxon>Actinomycetota</taxon>
        <taxon>Actinomycetes</taxon>
        <taxon>Sporichthyales</taxon>
        <taxon>Sporichthyaceae</taxon>
        <taxon>Sporichthya</taxon>
    </lineage>
</organism>
<keyword evidence="4" id="KW-0443">Lipid metabolism</keyword>
<keyword evidence="3" id="KW-0276">Fatty acid metabolism</keyword>
<dbReference type="PROSITE" id="PS00455">
    <property type="entry name" value="AMP_BINDING"/>
    <property type="match status" value="1"/>
</dbReference>
<evidence type="ECO:0000313" key="8">
    <source>
        <dbReference type="EMBL" id="GAA0603658.1"/>
    </source>
</evidence>
<feature type="domain" description="AMP-dependent synthetase/ligase" evidence="7">
    <location>
        <begin position="1"/>
        <end position="312"/>
    </location>
</feature>
<keyword evidence="2" id="KW-0436">Ligase</keyword>
<keyword evidence="9" id="KW-1185">Reference proteome</keyword>
<dbReference type="SUPFAM" id="SSF56801">
    <property type="entry name" value="Acetyl-CoA synthetase-like"/>
    <property type="match status" value="1"/>
</dbReference>
<dbReference type="Gene3D" id="3.40.50.12780">
    <property type="entry name" value="N-terminal domain of ligase-like"/>
    <property type="match status" value="1"/>
</dbReference>
<dbReference type="Pfam" id="PF00501">
    <property type="entry name" value="AMP-binding"/>
    <property type="match status" value="1"/>
</dbReference>
<dbReference type="PANTHER" id="PTHR43272:SF32">
    <property type="entry name" value="AMP-DEPENDENT SYNTHETASE_LIGASE DOMAIN-CONTAINING PROTEIN"/>
    <property type="match status" value="1"/>
</dbReference>
<dbReference type="InterPro" id="IPR045851">
    <property type="entry name" value="AMP-bd_C_sf"/>
</dbReference>
<dbReference type="Proteomes" id="UP001500957">
    <property type="component" value="Unassembled WGS sequence"/>
</dbReference>
<evidence type="ECO:0000256" key="1">
    <source>
        <dbReference type="ARBA" id="ARBA00006432"/>
    </source>
</evidence>
<comment type="similarity">
    <text evidence="1">Belongs to the ATP-dependent AMP-binding enzyme family.</text>
</comment>
<evidence type="ECO:0000256" key="6">
    <source>
        <dbReference type="ARBA" id="ARBA00032875"/>
    </source>
</evidence>
<dbReference type="EMBL" id="BAAAHE010000002">
    <property type="protein sequence ID" value="GAA0603658.1"/>
    <property type="molecule type" value="Genomic_DNA"/>
</dbReference>
<gene>
    <name evidence="8" type="ORF">GCM10009547_01600</name>
</gene>
<sequence>MAPNCGEHVLLDQAVVHAGGLPFTVYATSSPEQVAWLAQHSDTDIALLHGQDQLTRWAGARPRRTVVVDPVTAGGHPTYDELRAMGRELLASDPGVVDRRRNALAAEDPVALVYTSGTTGRPKGVVLSHRNVLYKAEAWRRSTGVGPNPVSISYLPYAHVSERVNGLYVPFLLGGHVHFCGSLEEFPELLARVRPHSLTAVPRIWEKVIARAECIGAASPERMLAVTGLDRAVCIASTAAPASPAVGEFFERLGLPVASVYGMTETTGGITANRPAAHRPGTVGRLVAGCEARIAGDGELLVRGPLVTSGYLGDPDATAEFLDSDGWAHTGDLAAVEDGYLRIVGRKKDLLVTAGGENVAPLLVENLLQQHPAVAQAMACGDGRRYVTALIVPSAGASEEDLAAAVAAANERLARVQQIKTWRTVDRPWTVESGELTPTLKLRRQVVAARCAHLVEDMYATESMAVTQ</sequence>
<evidence type="ECO:0000313" key="9">
    <source>
        <dbReference type="Proteomes" id="UP001500957"/>
    </source>
</evidence>
<dbReference type="InterPro" id="IPR020845">
    <property type="entry name" value="AMP-binding_CS"/>
</dbReference>
<evidence type="ECO:0000256" key="4">
    <source>
        <dbReference type="ARBA" id="ARBA00023098"/>
    </source>
</evidence>
<dbReference type="InterPro" id="IPR000873">
    <property type="entry name" value="AMP-dep_synth/lig_dom"/>
</dbReference>
<dbReference type="PANTHER" id="PTHR43272">
    <property type="entry name" value="LONG-CHAIN-FATTY-ACID--COA LIGASE"/>
    <property type="match status" value="1"/>
</dbReference>
<dbReference type="Pfam" id="PF23562">
    <property type="entry name" value="AMP-binding_C_3"/>
    <property type="match status" value="1"/>
</dbReference>
<evidence type="ECO:0000259" key="7">
    <source>
        <dbReference type="Pfam" id="PF00501"/>
    </source>
</evidence>
<evidence type="ECO:0000256" key="5">
    <source>
        <dbReference type="ARBA" id="ARBA00024484"/>
    </source>
</evidence>
<name>A0ABN1G411_9ACTN</name>
<comment type="caution">
    <text evidence="8">The sequence shown here is derived from an EMBL/GenBank/DDBJ whole genome shotgun (WGS) entry which is preliminary data.</text>
</comment>
<dbReference type="Gene3D" id="3.30.300.30">
    <property type="match status" value="1"/>
</dbReference>
<accession>A0ABN1G411</accession>
<proteinExistence type="inferred from homology"/>
<dbReference type="InterPro" id="IPR042099">
    <property type="entry name" value="ANL_N_sf"/>
</dbReference>
<dbReference type="CDD" id="cd05907">
    <property type="entry name" value="VL_LC_FACS_like"/>
    <property type="match status" value="1"/>
</dbReference>
<evidence type="ECO:0000256" key="3">
    <source>
        <dbReference type="ARBA" id="ARBA00022832"/>
    </source>
</evidence>
<protein>
    <recommendedName>
        <fullName evidence="6">Acyl-CoA synthetase</fullName>
    </recommendedName>
</protein>
<comment type="catalytic activity">
    <reaction evidence="5">
        <text>a long-chain fatty acid + ATP + CoA = a long-chain fatty acyl-CoA + AMP + diphosphate</text>
        <dbReference type="Rhea" id="RHEA:15421"/>
        <dbReference type="ChEBI" id="CHEBI:30616"/>
        <dbReference type="ChEBI" id="CHEBI:33019"/>
        <dbReference type="ChEBI" id="CHEBI:57287"/>
        <dbReference type="ChEBI" id="CHEBI:57560"/>
        <dbReference type="ChEBI" id="CHEBI:83139"/>
        <dbReference type="ChEBI" id="CHEBI:456215"/>
        <dbReference type="EC" id="6.2.1.3"/>
    </reaction>
    <physiologicalReaction direction="left-to-right" evidence="5">
        <dbReference type="Rhea" id="RHEA:15422"/>
    </physiologicalReaction>
</comment>
<evidence type="ECO:0000256" key="2">
    <source>
        <dbReference type="ARBA" id="ARBA00022598"/>
    </source>
</evidence>